<sequence>KPKDLDSWSYKARSTVHFDPDEVPLTLEEQIKRQKASERIINKDATRFPDDVFKEARQIPDIPIREKLAHGIAETIAKRYHDKRKVAIREVEKHHSKTPSFGSPHASDKLLQMSPAARRLATHGLGIRLSSDKELKASYTPSPSRTPRSMRFTHTPGSSRIVVKTPKRSAVEGAVTPAAAETSSSTSITDNLLSFGQTKIAQKTRPSASDFF</sequence>
<protein>
    <submittedName>
        <fullName evidence="7">TPX2 domain-containing protein</fullName>
    </submittedName>
</protein>
<dbReference type="PANTHER" id="PTHR12940">
    <property type="entry name" value="ES-2 PROTEIN - RELATED"/>
    <property type="match status" value="1"/>
</dbReference>
<evidence type="ECO:0000313" key="7">
    <source>
        <dbReference type="WBParaSite" id="GPUH_0001636401-mRNA-1"/>
    </source>
</evidence>
<name>A0A183E5V1_9BILA</name>
<evidence type="ECO:0000313" key="6">
    <source>
        <dbReference type="Proteomes" id="UP000271098"/>
    </source>
</evidence>
<dbReference type="WBParaSite" id="GPUH_0001636401-mRNA-1">
    <property type="protein sequence ID" value="GPUH_0001636401-mRNA-1"/>
    <property type="gene ID" value="GPUH_0001636401"/>
</dbReference>
<proteinExistence type="inferred from homology"/>
<feature type="compositionally biased region" description="Low complexity" evidence="4">
    <location>
        <begin position="140"/>
        <end position="153"/>
    </location>
</feature>
<evidence type="ECO:0000256" key="3">
    <source>
        <dbReference type="ARBA" id="ARBA00023242"/>
    </source>
</evidence>
<feature type="region of interest" description="Disordered" evidence="4">
    <location>
        <begin position="132"/>
        <end position="186"/>
    </location>
</feature>
<comment type="similarity">
    <text evidence="2">Belongs to the ESS2 family.</text>
</comment>
<organism evidence="7">
    <name type="scientific">Gongylonema pulchrum</name>
    <dbReference type="NCBI Taxonomy" id="637853"/>
    <lineage>
        <taxon>Eukaryota</taxon>
        <taxon>Metazoa</taxon>
        <taxon>Ecdysozoa</taxon>
        <taxon>Nematoda</taxon>
        <taxon>Chromadorea</taxon>
        <taxon>Rhabditida</taxon>
        <taxon>Spirurina</taxon>
        <taxon>Spiruromorpha</taxon>
        <taxon>Spiruroidea</taxon>
        <taxon>Gongylonematidae</taxon>
        <taxon>Gongylonema</taxon>
    </lineage>
</organism>
<evidence type="ECO:0000313" key="5">
    <source>
        <dbReference type="EMBL" id="VDN27696.1"/>
    </source>
</evidence>
<dbReference type="Pfam" id="PF09751">
    <property type="entry name" value="Es2"/>
    <property type="match status" value="1"/>
</dbReference>
<dbReference type="InterPro" id="IPR019148">
    <property type="entry name" value="Nuclear_protein_DGCR14_ESS-2"/>
</dbReference>
<dbReference type="OrthoDB" id="19679at2759"/>
<dbReference type="AlphaFoldDB" id="A0A183E5V1"/>
<reference evidence="5 6" key="2">
    <citation type="submission" date="2018-11" db="EMBL/GenBank/DDBJ databases">
        <authorList>
            <consortium name="Pathogen Informatics"/>
        </authorList>
    </citation>
    <scope>NUCLEOTIDE SEQUENCE [LARGE SCALE GENOMIC DNA]</scope>
</reference>
<dbReference type="EMBL" id="UYRT01083619">
    <property type="protein sequence ID" value="VDN27696.1"/>
    <property type="molecule type" value="Genomic_DNA"/>
</dbReference>
<reference evidence="7" key="1">
    <citation type="submission" date="2016-06" db="UniProtKB">
        <authorList>
            <consortium name="WormBaseParasite"/>
        </authorList>
    </citation>
    <scope>IDENTIFICATION</scope>
</reference>
<dbReference type="GO" id="GO:0071013">
    <property type="term" value="C:catalytic step 2 spliceosome"/>
    <property type="evidence" value="ECO:0007669"/>
    <property type="project" value="TreeGrafter"/>
</dbReference>
<accession>A0A183E5V1</accession>
<comment type="subcellular location">
    <subcellularLocation>
        <location evidence="1">Nucleus</location>
    </subcellularLocation>
</comment>
<dbReference type="Proteomes" id="UP000271098">
    <property type="component" value="Unassembled WGS sequence"/>
</dbReference>
<gene>
    <name evidence="5" type="ORF">GPUH_LOCUS16341</name>
</gene>
<dbReference type="PANTHER" id="PTHR12940:SF0">
    <property type="entry name" value="SPLICING FACTOR ESS-2 HOMOLOG"/>
    <property type="match status" value="1"/>
</dbReference>
<evidence type="ECO:0000256" key="1">
    <source>
        <dbReference type="ARBA" id="ARBA00004123"/>
    </source>
</evidence>
<evidence type="ECO:0000256" key="4">
    <source>
        <dbReference type="SAM" id="MobiDB-lite"/>
    </source>
</evidence>
<feature type="compositionally biased region" description="Low complexity" evidence="4">
    <location>
        <begin position="174"/>
        <end position="186"/>
    </location>
</feature>
<keyword evidence="6" id="KW-1185">Reference proteome</keyword>
<keyword evidence="3" id="KW-0539">Nucleus</keyword>
<evidence type="ECO:0000256" key="2">
    <source>
        <dbReference type="ARBA" id="ARBA00009072"/>
    </source>
</evidence>